<organism evidence="1 2">
    <name type="scientific">Gluconobacter oxydans</name>
    <name type="common">Gluconobacter suboxydans</name>
    <dbReference type="NCBI Taxonomy" id="442"/>
    <lineage>
        <taxon>Bacteria</taxon>
        <taxon>Pseudomonadati</taxon>
        <taxon>Pseudomonadota</taxon>
        <taxon>Alphaproteobacteria</taxon>
        <taxon>Acetobacterales</taxon>
        <taxon>Acetobacteraceae</taxon>
        <taxon>Gluconobacter</taxon>
    </lineage>
</organism>
<accession>A0AB34XNH8</accession>
<evidence type="ECO:0000313" key="2">
    <source>
        <dbReference type="Proteomes" id="UP000075394"/>
    </source>
</evidence>
<dbReference type="EMBL" id="LHZD01000013">
    <property type="protein sequence ID" value="KXV09773.1"/>
    <property type="molecule type" value="Genomic_DNA"/>
</dbReference>
<protein>
    <submittedName>
        <fullName evidence="1">Uncharacterized protein</fullName>
    </submittedName>
</protein>
<name>A0AB34XNH8_GLUOY</name>
<dbReference type="Proteomes" id="UP000075394">
    <property type="component" value="Unassembled WGS sequence"/>
</dbReference>
<dbReference type="AlphaFoldDB" id="A0AB34XNH8"/>
<comment type="caution">
    <text evidence="1">The sequence shown here is derived from an EMBL/GenBank/DDBJ whole genome shotgun (WGS) entry which is preliminary data.</text>
</comment>
<evidence type="ECO:0000313" key="1">
    <source>
        <dbReference type="EMBL" id="KXV09773.1"/>
    </source>
</evidence>
<sequence>MPDGESGLHGQMGRLMAPEEGAIMIDISVLPEPIFLANCRRYRLTLPDLWKPEAHGYFRELTEQIRCEMPLPREVGGIRELGILLSPSAIKADPEAPVLPAILVQSFFCHHNPPRLMPGHSTLLPEGDRIGLDTSVPEPLLSLHRWSAFVAEQVLFALDHPDKSNLALSTISSQPG</sequence>
<proteinExistence type="predicted"/>
<gene>
    <name evidence="1" type="ORF">AD931_02600</name>
</gene>
<reference evidence="1 2" key="1">
    <citation type="submission" date="2015-06" db="EMBL/GenBank/DDBJ databases">
        <title>Improved classification and identification of acetic acid bacteria using matrix-assisted laser desorption/ionization time-of-flight mass spectrometry; Gluconobacter nephelii and Gluconobacter uchimurae are later heterotypic synonyms of Gluconobacter japonicus and Gluconobacter oxydans, respectively.</title>
        <authorList>
            <person name="Li L."/>
            <person name="Cleenwerck I."/>
            <person name="De Vuyst L."/>
            <person name="Vandamme P."/>
        </authorList>
    </citation>
    <scope>NUCLEOTIDE SEQUENCE [LARGE SCALE GENOMIC DNA]</scope>
    <source>
        <strain evidence="1 2">LMG 1386</strain>
    </source>
</reference>